<dbReference type="EMBL" id="JABCJJ010000002">
    <property type="protein sequence ID" value="NMR18952.1"/>
    <property type="molecule type" value="Genomic_DNA"/>
</dbReference>
<dbReference type="PROSITE" id="PS50929">
    <property type="entry name" value="ABC_TM1F"/>
    <property type="match status" value="1"/>
</dbReference>
<dbReference type="InterPro" id="IPR036640">
    <property type="entry name" value="ABC1_TM_sf"/>
</dbReference>
<keyword evidence="9" id="KW-1185">Reference proteome</keyword>
<dbReference type="PANTHER" id="PTHR43394">
    <property type="entry name" value="ATP-DEPENDENT PERMEASE MDL1, MITOCHONDRIAL"/>
    <property type="match status" value="1"/>
</dbReference>
<dbReference type="Pfam" id="PF00664">
    <property type="entry name" value="ABC_membrane"/>
    <property type="match status" value="1"/>
</dbReference>
<evidence type="ECO:0000256" key="3">
    <source>
        <dbReference type="ARBA" id="ARBA00022989"/>
    </source>
</evidence>
<sequence>MRPLPLPQPGSPPLTSPLAYLWWHARAQAGLLVAALAVGVVGNVAGAFLPLVIGRIVDDGLDGGLSRTLWTGCLLLVAVGAVQIVANVVGHRLDVENWLRAAFASSQEIGHHVTRTGDAVTAELPTGEVVATVASDALRMGEVFAIAARFLGGVAAYAAIAVVLMRTSVPLGVLVLVGLPVVAGSLALLVKPLQRRQAAQREAAGRLTTLGADTVSGLRVLRGIGGEEVFSRRYRAQSQAVRHAGVRVAQTQSLLDALQTLLPGLFLAVVVWFGARLALAGDITPGQLVAFYGFAAFLTQPLWTATEAMRIMTRAYIGARKIIKVLAVPDTVTAGEATTRTPVPAPAPGAELTDPPSGVVVRPGRLLALVSADPDETARIAARLGRFDAPRAGGGAAGDAAEREVSWGGAPLSAIDLAEVRERIVVAESTPHLFTGTLAEELDVRGRATEDELLAALRTADAGDVLESVPGGLEGEIAEKGRSLSGGQRQRVALARALLTEAEVLVLVEPTSAVDAHTEARIATRLTAERRGRTTVLVTASPPLLEAADEVALVQAGRVRATGSHAELLDADDDAGRAYRAIVSRAVAEPAPEEVSA</sequence>
<dbReference type="GO" id="GO:0005886">
    <property type="term" value="C:plasma membrane"/>
    <property type="evidence" value="ECO:0007669"/>
    <property type="project" value="UniProtKB-SubCell"/>
</dbReference>
<dbReference type="PROSITE" id="PS00211">
    <property type="entry name" value="ABC_TRANSPORTER_1"/>
    <property type="match status" value="1"/>
</dbReference>
<keyword evidence="8" id="KW-0067">ATP-binding</keyword>
<feature type="transmembrane region" description="Helical" evidence="5">
    <location>
        <begin position="257"/>
        <end position="275"/>
    </location>
</feature>
<keyword evidence="3 5" id="KW-1133">Transmembrane helix</keyword>
<dbReference type="InterPro" id="IPR003439">
    <property type="entry name" value="ABC_transporter-like_ATP-bd"/>
</dbReference>
<feature type="domain" description="ABC transmembrane type-1" evidence="7">
    <location>
        <begin position="33"/>
        <end position="314"/>
    </location>
</feature>
<feature type="transmembrane region" description="Helical" evidence="5">
    <location>
        <begin position="171"/>
        <end position="190"/>
    </location>
</feature>
<feature type="transmembrane region" description="Helical" evidence="5">
    <location>
        <begin position="31"/>
        <end position="57"/>
    </location>
</feature>
<evidence type="ECO:0000313" key="9">
    <source>
        <dbReference type="Proteomes" id="UP000562124"/>
    </source>
</evidence>
<keyword evidence="8" id="KW-0547">Nucleotide-binding</keyword>
<dbReference type="PROSITE" id="PS50893">
    <property type="entry name" value="ABC_TRANSPORTER_2"/>
    <property type="match status" value="1"/>
</dbReference>
<gene>
    <name evidence="8" type="ORF">HIR71_01715</name>
</gene>
<keyword evidence="4 5" id="KW-0472">Membrane</keyword>
<dbReference type="GO" id="GO:0005524">
    <property type="term" value="F:ATP binding"/>
    <property type="evidence" value="ECO:0007669"/>
    <property type="project" value="UniProtKB-KW"/>
</dbReference>
<evidence type="ECO:0000256" key="2">
    <source>
        <dbReference type="ARBA" id="ARBA00022692"/>
    </source>
</evidence>
<feature type="transmembrane region" description="Helical" evidence="5">
    <location>
        <begin position="143"/>
        <end position="165"/>
    </location>
</feature>
<dbReference type="GO" id="GO:0015421">
    <property type="term" value="F:ABC-type oligopeptide transporter activity"/>
    <property type="evidence" value="ECO:0007669"/>
    <property type="project" value="TreeGrafter"/>
</dbReference>
<dbReference type="PANTHER" id="PTHR43394:SF1">
    <property type="entry name" value="ATP-BINDING CASSETTE SUB-FAMILY B MEMBER 10, MITOCHONDRIAL"/>
    <property type="match status" value="1"/>
</dbReference>
<organism evidence="8 9">
    <name type="scientific">Cellulomonas fimi</name>
    <dbReference type="NCBI Taxonomy" id="1708"/>
    <lineage>
        <taxon>Bacteria</taxon>
        <taxon>Bacillati</taxon>
        <taxon>Actinomycetota</taxon>
        <taxon>Actinomycetes</taxon>
        <taxon>Micrococcales</taxon>
        <taxon>Cellulomonadaceae</taxon>
        <taxon>Cellulomonas</taxon>
    </lineage>
</organism>
<evidence type="ECO:0000256" key="1">
    <source>
        <dbReference type="ARBA" id="ARBA00004651"/>
    </source>
</evidence>
<dbReference type="InterPro" id="IPR039421">
    <property type="entry name" value="Type_1_exporter"/>
</dbReference>
<dbReference type="InterPro" id="IPR011527">
    <property type="entry name" value="ABC1_TM_dom"/>
</dbReference>
<dbReference type="GO" id="GO:0016887">
    <property type="term" value="F:ATP hydrolysis activity"/>
    <property type="evidence" value="ECO:0007669"/>
    <property type="project" value="InterPro"/>
</dbReference>
<dbReference type="Gene3D" id="1.20.1560.10">
    <property type="entry name" value="ABC transporter type 1, transmembrane domain"/>
    <property type="match status" value="1"/>
</dbReference>
<dbReference type="Gene3D" id="3.40.50.300">
    <property type="entry name" value="P-loop containing nucleotide triphosphate hydrolases"/>
    <property type="match status" value="1"/>
</dbReference>
<evidence type="ECO:0000259" key="6">
    <source>
        <dbReference type="PROSITE" id="PS50893"/>
    </source>
</evidence>
<accession>A0A7Y0LY91</accession>
<proteinExistence type="predicted"/>
<evidence type="ECO:0000256" key="4">
    <source>
        <dbReference type="ARBA" id="ARBA00023136"/>
    </source>
</evidence>
<evidence type="ECO:0000259" key="7">
    <source>
        <dbReference type="PROSITE" id="PS50929"/>
    </source>
</evidence>
<dbReference type="Pfam" id="PF00005">
    <property type="entry name" value="ABC_tran"/>
    <property type="match status" value="1"/>
</dbReference>
<dbReference type="AlphaFoldDB" id="A0A7Y0LY91"/>
<dbReference type="Proteomes" id="UP000562124">
    <property type="component" value="Unassembled WGS sequence"/>
</dbReference>
<dbReference type="InterPro" id="IPR017871">
    <property type="entry name" value="ABC_transporter-like_CS"/>
</dbReference>
<dbReference type="SUPFAM" id="SSF52540">
    <property type="entry name" value="P-loop containing nucleoside triphosphate hydrolases"/>
    <property type="match status" value="1"/>
</dbReference>
<feature type="transmembrane region" description="Helical" evidence="5">
    <location>
        <begin position="69"/>
        <end position="90"/>
    </location>
</feature>
<keyword evidence="2 5" id="KW-0812">Transmembrane</keyword>
<comment type="caution">
    <text evidence="8">The sequence shown here is derived from an EMBL/GenBank/DDBJ whole genome shotgun (WGS) entry which is preliminary data.</text>
</comment>
<evidence type="ECO:0000313" key="8">
    <source>
        <dbReference type="EMBL" id="NMR18952.1"/>
    </source>
</evidence>
<dbReference type="RefSeq" id="WP_169322890.1">
    <property type="nucleotide sequence ID" value="NZ_JABCJJ010000002.1"/>
</dbReference>
<reference evidence="8 9" key="1">
    <citation type="submission" date="2020-04" db="EMBL/GenBank/DDBJ databases">
        <title>Sequencing and Assembly of C. fimi.</title>
        <authorList>
            <person name="Ramsey A.R."/>
        </authorList>
    </citation>
    <scope>NUCLEOTIDE SEQUENCE [LARGE SCALE GENOMIC DNA]</scope>
    <source>
        <strain evidence="8 9">SB</strain>
    </source>
</reference>
<name>A0A7Y0LY91_CELFI</name>
<feature type="domain" description="ABC transporter" evidence="6">
    <location>
        <begin position="326"/>
        <end position="581"/>
    </location>
</feature>
<evidence type="ECO:0000256" key="5">
    <source>
        <dbReference type="SAM" id="Phobius"/>
    </source>
</evidence>
<feature type="transmembrane region" description="Helical" evidence="5">
    <location>
        <begin position="287"/>
        <end position="305"/>
    </location>
</feature>
<comment type="subcellular location">
    <subcellularLocation>
        <location evidence="1">Cell membrane</location>
        <topology evidence="1">Multi-pass membrane protein</topology>
    </subcellularLocation>
</comment>
<dbReference type="CDD" id="cd07346">
    <property type="entry name" value="ABC_6TM_exporters"/>
    <property type="match status" value="1"/>
</dbReference>
<dbReference type="SUPFAM" id="SSF90123">
    <property type="entry name" value="ABC transporter transmembrane region"/>
    <property type="match status" value="1"/>
</dbReference>
<dbReference type="InterPro" id="IPR027417">
    <property type="entry name" value="P-loop_NTPase"/>
</dbReference>
<protein>
    <submittedName>
        <fullName evidence="8">ABC transporter ATP-binding protein</fullName>
    </submittedName>
</protein>